<dbReference type="InterPro" id="IPR036390">
    <property type="entry name" value="WH_DNA-bd_sf"/>
</dbReference>
<evidence type="ECO:0000256" key="1">
    <source>
        <dbReference type="ARBA" id="ARBA00023015"/>
    </source>
</evidence>
<name>A0A1L5FAZ5_CLOKL</name>
<dbReference type="InterPro" id="IPR027395">
    <property type="entry name" value="WH_DNA-bd_dom"/>
</dbReference>
<keyword evidence="1" id="KW-0805">Transcription regulation</keyword>
<dbReference type="SUPFAM" id="SSF46785">
    <property type="entry name" value="Winged helix' DNA-binding domain"/>
    <property type="match status" value="1"/>
</dbReference>
<reference evidence="5 6" key="1">
    <citation type="submission" date="2016-12" db="EMBL/GenBank/DDBJ databases">
        <title>Complete genome sequence of Clostridium kluyveri JZZ isolated from the pit mud of a Chinese flavor liquor-making factory.</title>
        <authorList>
            <person name="Wang Y."/>
        </authorList>
    </citation>
    <scope>NUCLEOTIDE SEQUENCE [LARGE SCALE GENOMIC DNA]</scope>
    <source>
        <strain evidence="5 6">JZZ</strain>
    </source>
</reference>
<evidence type="ECO:0000256" key="2">
    <source>
        <dbReference type="ARBA" id="ARBA00023125"/>
    </source>
</evidence>
<dbReference type="PANTHER" id="PTHR42756">
    <property type="entry name" value="TRANSCRIPTIONAL REGULATOR, MARR"/>
    <property type="match status" value="1"/>
</dbReference>
<evidence type="ECO:0000313" key="6">
    <source>
        <dbReference type="Proteomes" id="UP000184604"/>
    </source>
</evidence>
<evidence type="ECO:0000313" key="5">
    <source>
        <dbReference type="EMBL" id="APM40143.1"/>
    </source>
</evidence>
<dbReference type="PROSITE" id="PS50995">
    <property type="entry name" value="HTH_MARR_2"/>
    <property type="match status" value="1"/>
</dbReference>
<feature type="domain" description="HTH marR-type" evidence="4">
    <location>
        <begin position="1"/>
        <end position="136"/>
    </location>
</feature>
<dbReference type="RefSeq" id="WP_073539751.1">
    <property type="nucleotide sequence ID" value="NZ_CP018335.1"/>
</dbReference>
<dbReference type="EMBL" id="CP018335">
    <property type="protein sequence ID" value="APM40143.1"/>
    <property type="molecule type" value="Genomic_DNA"/>
</dbReference>
<dbReference type="Gene3D" id="1.10.10.10">
    <property type="entry name" value="Winged helix-like DNA-binding domain superfamily/Winged helix DNA-binding domain"/>
    <property type="match status" value="1"/>
</dbReference>
<dbReference type="OrthoDB" id="9799663at2"/>
<accession>A0A1L5FAZ5</accession>
<dbReference type="GO" id="GO:0003700">
    <property type="term" value="F:DNA-binding transcription factor activity"/>
    <property type="evidence" value="ECO:0007669"/>
    <property type="project" value="InterPro"/>
</dbReference>
<evidence type="ECO:0000259" key="4">
    <source>
        <dbReference type="PROSITE" id="PS50995"/>
    </source>
</evidence>
<keyword evidence="2" id="KW-0238">DNA-binding</keyword>
<sequence length="142" mass="15940">MDFFQLATEHISLVVTHYRNGLILDRFNRFAKGEIFILNFLCQCDGTALPSEISDGLGSSTARIATALGALEKKGLITREMNKSDRRKIIVSITESGKEVAKGEREQLVKRGAQIFEAMGEKDAKEFTRLTKQYLDLAKQLE</sequence>
<dbReference type="AlphaFoldDB" id="A0A1L5FAZ5"/>
<keyword evidence="3" id="KW-0804">Transcription</keyword>
<dbReference type="Proteomes" id="UP000184604">
    <property type="component" value="Chromosome"/>
</dbReference>
<proteinExistence type="predicted"/>
<dbReference type="InterPro" id="IPR000835">
    <property type="entry name" value="HTH_MarR-typ"/>
</dbReference>
<dbReference type="GO" id="GO:0003677">
    <property type="term" value="F:DNA binding"/>
    <property type="evidence" value="ECO:0007669"/>
    <property type="project" value="UniProtKB-KW"/>
</dbReference>
<dbReference type="PRINTS" id="PR00598">
    <property type="entry name" value="HTHMARR"/>
</dbReference>
<organism evidence="5 6">
    <name type="scientific">Clostridium kluyveri</name>
    <dbReference type="NCBI Taxonomy" id="1534"/>
    <lineage>
        <taxon>Bacteria</taxon>
        <taxon>Bacillati</taxon>
        <taxon>Bacillota</taxon>
        <taxon>Clostridia</taxon>
        <taxon>Eubacteriales</taxon>
        <taxon>Clostridiaceae</taxon>
        <taxon>Clostridium</taxon>
    </lineage>
</organism>
<dbReference type="SMART" id="SM00347">
    <property type="entry name" value="HTH_MARR"/>
    <property type="match status" value="1"/>
</dbReference>
<gene>
    <name evidence="5" type="ORF">BS101_16025</name>
</gene>
<dbReference type="InterPro" id="IPR036388">
    <property type="entry name" value="WH-like_DNA-bd_sf"/>
</dbReference>
<protein>
    <submittedName>
        <fullName evidence="5">MarR family transcriptional regulator</fullName>
    </submittedName>
</protein>
<dbReference type="Pfam" id="PF13601">
    <property type="entry name" value="HTH_34"/>
    <property type="match status" value="1"/>
</dbReference>
<evidence type="ECO:0000256" key="3">
    <source>
        <dbReference type="ARBA" id="ARBA00023163"/>
    </source>
</evidence>
<dbReference type="PANTHER" id="PTHR42756:SF1">
    <property type="entry name" value="TRANSCRIPTIONAL REPRESSOR OF EMRAB OPERON"/>
    <property type="match status" value="1"/>
</dbReference>